<keyword evidence="3" id="KW-0690">Ribosome biogenesis</keyword>
<dbReference type="GO" id="GO:0034399">
    <property type="term" value="C:nuclear periphery"/>
    <property type="evidence" value="ECO:0007669"/>
    <property type="project" value="TreeGrafter"/>
</dbReference>
<keyword evidence="4" id="KW-0175">Coiled coil</keyword>
<reference evidence="7 8" key="1">
    <citation type="journal article" date="2017" name="Mol. Ecol.">
        <title>Comparative and population genomic landscape of Phellinus noxius: A hypervariable fungus causing root rot in trees.</title>
        <authorList>
            <person name="Chung C.L."/>
            <person name="Lee T.J."/>
            <person name="Akiba M."/>
            <person name="Lee H.H."/>
            <person name="Kuo T.H."/>
            <person name="Liu D."/>
            <person name="Ke H.M."/>
            <person name="Yokoi T."/>
            <person name="Roa M.B."/>
            <person name="Lu M.J."/>
            <person name="Chang Y.Y."/>
            <person name="Ann P.J."/>
            <person name="Tsai J.N."/>
            <person name="Chen C.Y."/>
            <person name="Tzean S.S."/>
            <person name="Ota Y."/>
            <person name="Hattori T."/>
            <person name="Sahashi N."/>
            <person name="Liou R.F."/>
            <person name="Kikuchi T."/>
            <person name="Tsai I.J."/>
        </authorList>
    </citation>
    <scope>NUCLEOTIDE SEQUENCE [LARGE SCALE GENOMIC DNA]</scope>
    <source>
        <strain evidence="7 8">FFPRI411160</strain>
    </source>
</reference>
<evidence type="ECO:0000313" key="8">
    <source>
        <dbReference type="Proteomes" id="UP000217199"/>
    </source>
</evidence>
<organism evidence="7 8">
    <name type="scientific">Pyrrhoderma noxium</name>
    <dbReference type="NCBI Taxonomy" id="2282107"/>
    <lineage>
        <taxon>Eukaryota</taxon>
        <taxon>Fungi</taxon>
        <taxon>Dikarya</taxon>
        <taxon>Basidiomycota</taxon>
        <taxon>Agaricomycotina</taxon>
        <taxon>Agaricomycetes</taxon>
        <taxon>Hymenochaetales</taxon>
        <taxon>Hymenochaetaceae</taxon>
        <taxon>Pyrrhoderma</taxon>
    </lineage>
</organism>
<dbReference type="GO" id="GO:0030687">
    <property type="term" value="C:preribosome, large subunit precursor"/>
    <property type="evidence" value="ECO:0007669"/>
    <property type="project" value="TreeGrafter"/>
</dbReference>
<comment type="caution">
    <text evidence="7">The sequence shown here is derived from an EMBL/GenBank/DDBJ whole genome shotgun (WGS) entry which is preliminary data.</text>
</comment>
<feature type="compositionally biased region" description="Acidic residues" evidence="6">
    <location>
        <begin position="55"/>
        <end position="80"/>
    </location>
</feature>
<dbReference type="FunCoup" id="A0A286UD03">
    <property type="interactions" value="499"/>
</dbReference>
<protein>
    <submittedName>
        <fullName evidence="7">Ebp2-domain-containing</fullName>
    </submittedName>
</protein>
<feature type="compositionally biased region" description="Low complexity" evidence="6">
    <location>
        <begin position="16"/>
        <end position="25"/>
    </location>
</feature>
<feature type="region of interest" description="Disordered" evidence="6">
    <location>
        <begin position="279"/>
        <end position="422"/>
    </location>
</feature>
<feature type="compositionally biased region" description="Acidic residues" evidence="6">
    <location>
        <begin position="107"/>
        <end position="148"/>
    </location>
</feature>
<dbReference type="GO" id="GO:0042273">
    <property type="term" value="P:ribosomal large subunit biogenesis"/>
    <property type="evidence" value="ECO:0007669"/>
    <property type="project" value="TreeGrafter"/>
</dbReference>
<feature type="compositionally biased region" description="Basic and acidic residues" evidence="6">
    <location>
        <begin position="380"/>
        <end position="389"/>
    </location>
</feature>
<sequence>MPGKEKSKSKLKSPKAKAAAVTVAVDKAESKKATTPLKGNKAKGKKEKKEKEPVVVEEEEKLSEEEDDSEEEDEDEGVDEEGMKKLLKALGDDGLDDFGQMQLDALGSDEDEEEGEGDDGSASESDGEEEDEEGEDEDEDTDAEEEKEEKEGGDVAEEVELEDAESVDEDAVPRQKIVTNNTVALERVRDTIKLDPSLPWTETLAVTYPNIIEVDVNDDLKRELAFYKQALDGAKAARELADKHKLPFTRPSDYFAEMVKSDAHMERIRQRLLDEGAAIKKSEDARRQRENKKFGKQVQLEKQRERERSKKAMEERLKGLKRKRKDMLDDGNGDDGFDVAVEDAISDHPSKRAKNGSKISRKGRDAKFGFGGKGRRSKQNTRESTEKFEFGGSKKGAGGAKGAKSQKPKRLGKSRRMASKNR</sequence>
<dbReference type="OrthoDB" id="443772at2759"/>
<evidence type="ECO:0000256" key="5">
    <source>
        <dbReference type="ARBA" id="ARBA00023242"/>
    </source>
</evidence>
<gene>
    <name evidence="7" type="ORF">PNOK_0747300</name>
</gene>
<comment type="similarity">
    <text evidence="2">Belongs to the EBP2 family.</text>
</comment>
<feature type="compositionally biased region" description="Basic and acidic residues" evidence="6">
    <location>
        <begin position="279"/>
        <end position="318"/>
    </location>
</feature>
<accession>A0A286UD03</accession>
<dbReference type="Proteomes" id="UP000217199">
    <property type="component" value="Unassembled WGS sequence"/>
</dbReference>
<dbReference type="AlphaFoldDB" id="A0A286UD03"/>
<evidence type="ECO:0000256" key="1">
    <source>
        <dbReference type="ARBA" id="ARBA00004604"/>
    </source>
</evidence>
<name>A0A286UD03_9AGAM</name>
<dbReference type="GO" id="GO:0006364">
    <property type="term" value="P:rRNA processing"/>
    <property type="evidence" value="ECO:0007669"/>
    <property type="project" value="TreeGrafter"/>
</dbReference>
<keyword evidence="8" id="KW-1185">Reference proteome</keyword>
<feature type="compositionally biased region" description="Basic residues" evidence="6">
    <location>
        <begin position="404"/>
        <end position="422"/>
    </location>
</feature>
<dbReference type="Pfam" id="PF05890">
    <property type="entry name" value="Ebp2"/>
    <property type="match status" value="1"/>
</dbReference>
<dbReference type="PANTHER" id="PTHR13028:SF0">
    <property type="entry name" value="RRNA-PROCESSING PROTEIN EBP2-RELATED"/>
    <property type="match status" value="1"/>
</dbReference>
<keyword evidence="5" id="KW-0539">Nucleus</keyword>
<dbReference type="STRING" id="2282107.A0A286UD03"/>
<dbReference type="PANTHER" id="PTHR13028">
    <property type="entry name" value="RRNA PROCESSING PROTEIN EBNA1-BINDING PROTEIN-RELATED"/>
    <property type="match status" value="1"/>
</dbReference>
<dbReference type="GO" id="GO:0005730">
    <property type="term" value="C:nucleolus"/>
    <property type="evidence" value="ECO:0007669"/>
    <property type="project" value="UniProtKB-SubCell"/>
</dbReference>
<feature type="compositionally biased region" description="Acidic residues" evidence="6">
    <location>
        <begin position="329"/>
        <end position="341"/>
    </location>
</feature>
<proteinExistence type="inferred from homology"/>
<evidence type="ECO:0000313" key="7">
    <source>
        <dbReference type="EMBL" id="PAV17409.1"/>
    </source>
</evidence>
<feature type="compositionally biased region" description="Acidic residues" evidence="6">
    <location>
        <begin position="154"/>
        <end position="170"/>
    </location>
</feature>
<feature type="compositionally biased region" description="Basic residues" evidence="6">
    <location>
        <begin position="351"/>
        <end position="361"/>
    </location>
</feature>
<evidence type="ECO:0000256" key="2">
    <source>
        <dbReference type="ARBA" id="ARBA00007336"/>
    </source>
</evidence>
<evidence type="ECO:0000256" key="6">
    <source>
        <dbReference type="SAM" id="MobiDB-lite"/>
    </source>
</evidence>
<feature type="region of interest" description="Disordered" evidence="6">
    <location>
        <begin position="1"/>
        <end position="173"/>
    </location>
</feature>
<evidence type="ECO:0000256" key="3">
    <source>
        <dbReference type="ARBA" id="ARBA00022517"/>
    </source>
</evidence>
<evidence type="ECO:0000256" key="4">
    <source>
        <dbReference type="ARBA" id="ARBA00023054"/>
    </source>
</evidence>
<dbReference type="InParanoid" id="A0A286UD03"/>
<dbReference type="InterPro" id="IPR008610">
    <property type="entry name" value="Ebp2"/>
</dbReference>
<comment type="subcellular location">
    <subcellularLocation>
        <location evidence="1">Nucleus</location>
        <location evidence="1">Nucleolus</location>
    </subcellularLocation>
</comment>
<dbReference type="EMBL" id="NBII01000007">
    <property type="protein sequence ID" value="PAV17409.1"/>
    <property type="molecule type" value="Genomic_DNA"/>
</dbReference>